<evidence type="ECO:0000313" key="3">
    <source>
        <dbReference type="EMBL" id="MBE9462179.1"/>
    </source>
</evidence>
<accession>A0ABR9W9L5</accession>
<comment type="caution">
    <text evidence="3">The sequence shown here is derived from an EMBL/GenBank/DDBJ whole genome shotgun (WGS) entry which is preliminary data.</text>
</comment>
<sequence>MKRYLLFCQLALLCSFNVTAQFSTGAEGFYASVGTDVSINGLTFRPMAAFSIENKTLTISPTALSGIPPSIARVYSFDSPVSFVGRLGQFYRTSELNGNTETMLQIVYQNSALVTIAGSVVNTTTHYIYNDLQAPITFSAVTAAQTGPLPVTLLEFTAKKEGSVANLNWSTTYESNSDYFNVEHSSNAKDWKTLSKITAANQSSGLKHYDFSHGLPAAGANYYRLKMVDKDQSYAYSTIRELHFEQSYQAALFPNPAVEKVGISMDHWEDIATVKLLNAQGTTLLEFHKKPLSKEINMKDFSAGLYVVQLLLNDGSTAAIKVIKQ</sequence>
<dbReference type="EMBL" id="JACYGY010000001">
    <property type="protein sequence ID" value="MBE9462179.1"/>
    <property type="molecule type" value="Genomic_DNA"/>
</dbReference>
<organism evidence="3 4">
    <name type="scientific">Dyadobacter subterraneus</name>
    <dbReference type="NCBI Taxonomy" id="2773304"/>
    <lineage>
        <taxon>Bacteria</taxon>
        <taxon>Pseudomonadati</taxon>
        <taxon>Bacteroidota</taxon>
        <taxon>Cytophagia</taxon>
        <taxon>Cytophagales</taxon>
        <taxon>Spirosomataceae</taxon>
        <taxon>Dyadobacter</taxon>
    </lineage>
</organism>
<gene>
    <name evidence="3" type="ORF">IEE83_09825</name>
</gene>
<evidence type="ECO:0000313" key="4">
    <source>
        <dbReference type="Proteomes" id="UP000634134"/>
    </source>
</evidence>
<proteinExistence type="predicted"/>
<keyword evidence="4" id="KW-1185">Reference proteome</keyword>
<dbReference type="Gene3D" id="2.60.120.260">
    <property type="entry name" value="Galactose-binding domain-like"/>
    <property type="match status" value="1"/>
</dbReference>
<reference evidence="4" key="1">
    <citation type="submission" date="2023-07" db="EMBL/GenBank/DDBJ databases">
        <title>Dyadobacter sp. nov 'subterranea' isolated from contaminted grondwater.</title>
        <authorList>
            <person name="Szabo I."/>
            <person name="Al-Omari J."/>
            <person name="Szerdahelyi S.G."/>
            <person name="Rado J."/>
        </authorList>
    </citation>
    <scope>NUCLEOTIDE SEQUENCE [LARGE SCALE GENOMIC DNA]</scope>
    <source>
        <strain evidence="4">UP-52</strain>
    </source>
</reference>
<feature type="signal peptide" evidence="1">
    <location>
        <begin position="1"/>
        <end position="20"/>
    </location>
</feature>
<dbReference type="Pfam" id="PF18962">
    <property type="entry name" value="Por_Secre_tail"/>
    <property type="match status" value="1"/>
</dbReference>
<dbReference type="InterPro" id="IPR026444">
    <property type="entry name" value="Secre_tail"/>
</dbReference>
<name>A0ABR9W9L5_9BACT</name>
<protein>
    <submittedName>
        <fullName evidence="3">T9SS type A sorting domain-containing protein</fullName>
    </submittedName>
</protein>
<dbReference type="RefSeq" id="WP_194120400.1">
    <property type="nucleotide sequence ID" value="NZ_JACYGY010000001.1"/>
</dbReference>
<feature type="domain" description="Secretion system C-terminal sorting" evidence="2">
    <location>
        <begin position="252"/>
        <end position="318"/>
    </location>
</feature>
<evidence type="ECO:0000259" key="2">
    <source>
        <dbReference type="Pfam" id="PF18962"/>
    </source>
</evidence>
<evidence type="ECO:0000256" key="1">
    <source>
        <dbReference type="SAM" id="SignalP"/>
    </source>
</evidence>
<keyword evidence="1" id="KW-0732">Signal</keyword>
<feature type="chain" id="PRO_5046305265" evidence="1">
    <location>
        <begin position="21"/>
        <end position="325"/>
    </location>
</feature>
<dbReference type="NCBIfam" id="TIGR04183">
    <property type="entry name" value="Por_Secre_tail"/>
    <property type="match status" value="1"/>
</dbReference>
<dbReference type="Proteomes" id="UP000634134">
    <property type="component" value="Unassembled WGS sequence"/>
</dbReference>